<name>A0ABM1XM56_AEDAL</name>
<keyword evidence="3" id="KW-1185">Reference proteome</keyword>
<dbReference type="SUPFAM" id="SSF56672">
    <property type="entry name" value="DNA/RNA polymerases"/>
    <property type="match status" value="1"/>
</dbReference>
<evidence type="ECO:0000259" key="1">
    <source>
        <dbReference type="PROSITE" id="PS50878"/>
    </source>
</evidence>
<dbReference type="GeneID" id="134287546"/>
<dbReference type="Pfam" id="PF26215">
    <property type="entry name" value="HTH_animal"/>
    <property type="match status" value="1"/>
</dbReference>
<proteinExistence type="predicted"/>
<dbReference type="PANTHER" id="PTHR21301">
    <property type="entry name" value="REVERSE TRANSCRIPTASE"/>
    <property type="match status" value="1"/>
</dbReference>
<organism evidence="2 3">
    <name type="scientific">Aedes albopictus</name>
    <name type="common">Asian tiger mosquito</name>
    <name type="synonym">Stegomyia albopicta</name>
    <dbReference type="NCBI Taxonomy" id="7160"/>
    <lineage>
        <taxon>Eukaryota</taxon>
        <taxon>Metazoa</taxon>
        <taxon>Ecdysozoa</taxon>
        <taxon>Arthropoda</taxon>
        <taxon>Hexapoda</taxon>
        <taxon>Insecta</taxon>
        <taxon>Pterygota</taxon>
        <taxon>Neoptera</taxon>
        <taxon>Endopterygota</taxon>
        <taxon>Diptera</taxon>
        <taxon>Nematocera</taxon>
        <taxon>Culicoidea</taxon>
        <taxon>Culicidae</taxon>
        <taxon>Culicinae</taxon>
        <taxon>Aedini</taxon>
        <taxon>Aedes</taxon>
        <taxon>Stegomyia</taxon>
    </lineage>
</organism>
<dbReference type="RefSeq" id="XP_062705451.1">
    <property type="nucleotide sequence ID" value="XM_062849467.1"/>
</dbReference>
<protein>
    <recommendedName>
        <fullName evidence="1">Reverse transcriptase domain-containing protein</fullName>
    </recommendedName>
</protein>
<dbReference type="EnsemblMetazoa" id="AALFPA23_000920.R770">
    <property type="protein sequence ID" value="AALFPA23_000920.P770"/>
    <property type="gene ID" value="AALFPA23_000920"/>
</dbReference>
<accession>A0ABM1XM56</accession>
<dbReference type="PANTHER" id="PTHR21301:SF10">
    <property type="entry name" value="REVERSE TRANSCRIPTASE DOMAIN-CONTAINING PROTEIN"/>
    <property type="match status" value="1"/>
</dbReference>
<reference evidence="3" key="1">
    <citation type="journal article" date="2015" name="Proc. Natl. Acad. Sci. U.S.A.">
        <title>Genome sequence of the Asian Tiger mosquito, Aedes albopictus, reveals insights into its biology, genetics, and evolution.</title>
        <authorList>
            <person name="Chen X.G."/>
            <person name="Jiang X."/>
            <person name="Gu J."/>
            <person name="Xu M."/>
            <person name="Wu Y."/>
            <person name="Deng Y."/>
            <person name="Zhang C."/>
            <person name="Bonizzoni M."/>
            <person name="Dermauw W."/>
            <person name="Vontas J."/>
            <person name="Armbruster P."/>
            <person name="Huang X."/>
            <person name="Yang Y."/>
            <person name="Zhang H."/>
            <person name="He W."/>
            <person name="Peng H."/>
            <person name="Liu Y."/>
            <person name="Wu K."/>
            <person name="Chen J."/>
            <person name="Lirakis M."/>
            <person name="Topalis P."/>
            <person name="Van Leeuwen T."/>
            <person name="Hall A.B."/>
            <person name="Jiang X."/>
            <person name="Thorpe C."/>
            <person name="Mueller R.L."/>
            <person name="Sun C."/>
            <person name="Waterhouse R.M."/>
            <person name="Yan G."/>
            <person name="Tu Z.J."/>
            <person name="Fang X."/>
            <person name="James A.A."/>
        </authorList>
    </citation>
    <scope>NUCLEOTIDE SEQUENCE [LARGE SCALE GENOMIC DNA]</scope>
    <source>
        <strain evidence="3">Foshan</strain>
    </source>
</reference>
<reference evidence="2" key="2">
    <citation type="submission" date="2025-05" db="UniProtKB">
        <authorList>
            <consortium name="EnsemblMetazoa"/>
        </authorList>
    </citation>
    <scope>IDENTIFICATION</scope>
    <source>
        <strain evidence="2">Foshan</strain>
    </source>
</reference>
<dbReference type="InterPro" id="IPR043502">
    <property type="entry name" value="DNA/RNA_pol_sf"/>
</dbReference>
<evidence type="ECO:0000313" key="3">
    <source>
        <dbReference type="Proteomes" id="UP000069940"/>
    </source>
</evidence>
<feature type="domain" description="Reverse transcriptase" evidence="1">
    <location>
        <begin position="342"/>
        <end position="587"/>
    </location>
</feature>
<dbReference type="Proteomes" id="UP000069940">
    <property type="component" value="Unassembled WGS sequence"/>
</dbReference>
<dbReference type="InterPro" id="IPR058912">
    <property type="entry name" value="HTH_animal"/>
</dbReference>
<sequence length="852" mass="98712">MASTNSSTTTFYNSLPPSQRTLFKQYAQTVKKMCAQKSRKEFLRQCRRQGVRPAHIQNTFRCTHSLLEDASPYRGKLEKAMELFTRTILNTEIKDSFYKMQRLERDKASLTSQITQVSLPHIYSTFFQSQESFSKKQDRLSKVRIERKIQRLLARVEVENTVSFTENDAWIRNTTNVEVPNHTKILLGYGPKFALPFENNQEIPYFKIIADLESILKLEPDPILQAANRNQFTNILQNYVNKRKNGCFNTTSNRVEHFMTEALSTSRKFIRDHPDVYIVPADKGNKTVIMLKNEYEEKMDALVSDANTYERIDTDWTNKIQTHNNKLVNKLFDQKMIDQQTRSKLVSYHATCPKIYGLPKIHKPDSPLRVILSCINCPTYDLSKYLADILHRSIDHNKYNVQNSYEFCTFINNINLPPGYVLVSFDVVSLFTCIPRDVAIEAVRKNWSMIEKNTTIKNVEMFIELIKFNLSSSYFVHRGNFYCQKSGTAMGNPLSPALADLVMETLLDHVLEGIDIPIPFLKKYVDDLITALPIDMIEHVRNALNEFNSHIQFTCEVENNNQLPYLDMLLIRTAQQKIVTDWYKKPVASGRILNYFSFHPLTQKLNTATGFIGRVFKLSTCRSENEKKELVRDYLLNNNYSSSLINRLINRYINKNTNTHESNSSTHPEPKVYRSLHHVEKLTPALAKVINRNFPNVQLGFKCVKTNRLLFSKLKDATPQLEKRNVIYRIPCADCDCAYIGLTTQQLKNRLSGHRSLINRYTDLKSSDPNRATEREEEFKKTALMVHVIENEHRFDLPGTKILEQDNRLNALQVLEMCHIFCDTKTVNYRTDTSNLSVVYSGLLHSITNGER</sequence>
<evidence type="ECO:0000313" key="2">
    <source>
        <dbReference type="EnsemblMetazoa" id="AALFPA23_000920.P770"/>
    </source>
</evidence>
<dbReference type="PROSITE" id="PS50878">
    <property type="entry name" value="RT_POL"/>
    <property type="match status" value="1"/>
</dbReference>
<dbReference type="InterPro" id="IPR000477">
    <property type="entry name" value="RT_dom"/>
</dbReference>